<dbReference type="InterPro" id="IPR041711">
    <property type="entry name" value="Met-tRNA-FMT_N"/>
</dbReference>
<dbReference type="GO" id="GO:0005739">
    <property type="term" value="C:mitochondrion"/>
    <property type="evidence" value="ECO:0007669"/>
    <property type="project" value="TreeGrafter"/>
</dbReference>
<dbReference type="EC" id="2.1.2.9" evidence="1"/>
<dbReference type="Gene3D" id="3.40.50.12230">
    <property type="match status" value="1"/>
</dbReference>
<protein>
    <recommendedName>
        <fullName evidence="1">methionyl-tRNA formyltransferase</fullName>
        <ecNumber evidence="1">2.1.2.9</ecNumber>
    </recommendedName>
</protein>
<feature type="domain" description="Formyl transferase N-terminal" evidence="3">
    <location>
        <begin position="127"/>
        <end position="231"/>
    </location>
</feature>
<dbReference type="PANTHER" id="PTHR11138:SF5">
    <property type="entry name" value="METHIONYL-TRNA FORMYLTRANSFERASE, MITOCHONDRIAL"/>
    <property type="match status" value="1"/>
</dbReference>
<feature type="compositionally biased region" description="Basic and acidic residues" evidence="2">
    <location>
        <begin position="445"/>
        <end position="457"/>
    </location>
</feature>
<dbReference type="Pfam" id="PF00551">
    <property type="entry name" value="Formyl_trans_N"/>
    <property type="match status" value="1"/>
</dbReference>
<dbReference type="GO" id="GO:0004479">
    <property type="term" value="F:methionyl-tRNA formyltransferase activity"/>
    <property type="evidence" value="ECO:0007669"/>
    <property type="project" value="UniProtKB-EC"/>
</dbReference>
<keyword evidence="4" id="KW-0808">Transferase</keyword>
<dbReference type="PANTHER" id="PTHR11138">
    <property type="entry name" value="METHIONYL-TRNA FORMYLTRANSFERASE"/>
    <property type="match status" value="1"/>
</dbReference>
<dbReference type="Proteomes" id="UP001150907">
    <property type="component" value="Unassembled WGS sequence"/>
</dbReference>
<name>A0A9W8BEB7_9FUNG</name>
<dbReference type="EMBL" id="JANBQF010000079">
    <property type="protein sequence ID" value="KAJ2005939.1"/>
    <property type="molecule type" value="Genomic_DNA"/>
</dbReference>
<dbReference type="InterPro" id="IPR002376">
    <property type="entry name" value="Formyl_transf_N"/>
</dbReference>
<feature type="region of interest" description="Disordered" evidence="2">
    <location>
        <begin position="424"/>
        <end position="457"/>
    </location>
</feature>
<dbReference type="CDD" id="cd08646">
    <property type="entry name" value="FMT_core_Met-tRNA-FMT_N"/>
    <property type="match status" value="1"/>
</dbReference>
<dbReference type="SUPFAM" id="SSF53328">
    <property type="entry name" value="Formyltransferase"/>
    <property type="match status" value="1"/>
</dbReference>
<dbReference type="AlphaFoldDB" id="A0A9W8BEB7"/>
<proteinExistence type="predicted"/>
<gene>
    <name evidence="4" type="primary">FMT1</name>
    <name evidence="4" type="ORF">H4R26_001664</name>
</gene>
<organism evidence="4 5">
    <name type="scientific">Coemansia thaxteri</name>
    <dbReference type="NCBI Taxonomy" id="2663907"/>
    <lineage>
        <taxon>Eukaryota</taxon>
        <taxon>Fungi</taxon>
        <taxon>Fungi incertae sedis</taxon>
        <taxon>Zoopagomycota</taxon>
        <taxon>Kickxellomycotina</taxon>
        <taxon>Kickxellomycetes</taxon>
        <taxon>Kickxellales</taxon>
        <taxon>Kickxellaceae</taxon>
        <taxon>Coemansia</taxon>
    </lineage>
</organism>
<sequence length="457" mass="51260">MAVVATMYVNSRHAAPLCRSWLLAGRRLFSASAPASGLRVLFFGSDDFADRVLRALEEDRTGTHPYIDHLEVVCPKSNYKMKGTKKIMLYQSPVEKLAIKKGLIAHHPFGSSLSNWMIPLFDGGRTHGSFDIGIVASFGHFLPGRIIRGFPRGMINVHPSLLPKYRGPSPIQTTMLNGDKTTGLTIQEVHPTVIDGGKILAQAPYPIAENSPYGQLVSEMGDLGGELTMKVLRDLSRVRELSVEQDGSQATHTRFFRREDAHIVWEEMTAEDIFRVHRTFYEKEPVHTCMRIKNKVKWVQFLELSVAPQSIAPLNADFASFPPGSVFWAKKVPYVEIACLGGSRIHATRFRVSGKAERDTFQFISGYVKGWKDMRMITRPIQTKHLTPPFAYPEGYTRPTSFTDAYGEGASRSDYCAKLAARRTDKDPGYGLGDDGLEKKHYHKFSKDNSKKESDDD</sequence>
<evidence type="ECO:0000256" key="2">
    <source>
        <dbReference type="SAM" id="MobiDB-lite"/>
    </source>
</evidence>
<accession>A0A9W8BEB7</accession>
<comment type="caution">
    <text evidence="4">The sequence shown here is derived from an EMBL/GenBank/DDBJ whole genome shotgun (WGS) entry which is preliminary data.</text>
</comment>
<reference evidence="4" key="1">
    <citation type="submission" date="2022-07" db="EMBL/GenBank/DDBJ databases">
        <title>Phylogenomic reconstructions and comparative analyses of Kickxellomycotina fungi.</title>
        <authorList>
            <person name="Reynolds N.K."/>
            <person name="Stajich J.E."/>
            <person name="Barry K."/>
            <person name="Grigoriev I.V."/>
            <person name="Crous P."/>
            <person name="Smith M.E."/>
        </authorList>
    </citation>
    <scope>NUCLEOTIDE SEQUENCE</scope>
    <source>
        <strain evidence="4">IMI 214461</strain>
    </source>
</reference>
<keyword evidence="5" id="KW-1185">Reference proteome</keyword>
<evidence type="ECO:0000313" key="5">
    <source>
        <dbReference type="Proteomes" id="UP001150907"/>
    </source>
</evidence>
<dbReference type="InterPro" id="IPR036477">
    <property type="entry name" value="Formyl_transf_N_sf"/>
</dbReference>
<evidence type="ECO:0000313" key="4">
    <source>
        <dbReference type="EMBL" id="KAJ2005939.1"/>
    </source>
</evidence>
<evidence type="ECO:0000256" key="1">
    <source>
        <dbReference type="ARBA" id="ARBA00012261"/>
    </source>
</evidence>
<dbReference type="OrthoDB" id="10268103at2759"/>
<evidence type="ECO:0000259" key="3">
    <source>
        <dbReference type="Pfam" id="PF00551"/>
    </source>
</evidence>